<dbReference type="CDD" id="cd02440">
    <property type="entry name" value="AdoMet_MTases"/>
    <property type="match status" value="1"/>
</dbReference>
<gene>
    <name evidence="3" type="ordered locus">Dshi_0754</name>
</gene>
<dbReference type="Gene3D" id="3.40.50.150">
    <property type="entry name" value="Vaccinia Virus protein VP39"/>
    <property type="match status" value="1"/>
</dbReference>
<dbReference type="RefSeq" id="WP_012177431.1">
    <property type="nucleotide sequence ID" value="NC_009952.1"/>
</dbReference>
<evidence type="ECO:0000313" key="3">
    <source>
        <dbReference type="EMBL" id="ABV92499.1"/>
    </source>
</evidence>
<evidence type="ECO:0000259" key="2">
    <source>
        <dbReference type="Pfam" id="PF13649"/>
    </source>
</evidence>
<dbReference type="EC" id="2.1.1.-" evidence="3"/>
<dbReference type="GO" id="GO:0008168">
    <property type="term" value="F:methyltransferase activity"/>
    <property type="evidence" value="ECO:0007669"/>
    <property type="project" value="UniProtKB-KW"/>
</dbReference>
<dbReference type="Pfam" id="PF13649">
    <property type="entry name" value="Methyltransf_25"/>
    <property type="match status" value="1"/>
</dbReference>
<dbReference type="EMBL" id="CP000830">
    <property type="protein sequence ID" value="ABV92499.1"/>
    <property type="molecule type" value="Genomic_DNA"/>
</dbReference>
<accession>A8LQV6</accession>
<protein>
    <submittedName>
        <fullName evidence="3">Methyltransferase type 11</fullName>
        <ecNumber evidence="3">2.1.1.-</ecNumber>
    </submittedName>
</protein>
<organism evidence="3 4">
    <name type="scientific">Dinoroseobacter shibae (strain DSM 16493 / NCIMB 14021 / DFL 12)</name>
    <dbReference type="NCBI Taxonomy" id="398580"/>
    <lineage>
        <taxon>Bacteria</taxon>
        <taxon>Pseudomonadati</taxon>
        <taxon>Pseudomonadota</taxon>
        <taxon>Alphaproteobacteria</taxon>
        <taxon>Rhodobacterales</taxon>
        <taxon>Roseobacteraceae</taxon>
        <taxon>Dinoroseobacter</taxon>
    </lineage>
</organism>
<dbReference type="PANTHER" id="PTHR43861">
    <property type="entry name" value="TRANS-ACONITATE 2-METHYLTRANSFERASE-RELATED"/>
    <property type="match status" value="1"/>
</dbReference>
<dbReference type="STRING" id="398580.Dshi_0754"/>
<dbReference type="KEGG" id="dsh:Dshi_0754"/>
<reference evidence="4" key="1">
    <citation type="journal article" date="2010" name="ISME J.">
        <title>The complete genome sequence of the algal symbiont Dinoroseobacter shibae: a hitchhiker's guide to life in the sea.</title>
        <authorList>
            <person name="Wagner-Dobler I."/>
            <person name="Ballhausen B."/>
            <person name="Berger M."/>
            <person name="Brinkhoff T."/>
            <person name="Buchholz I."/>
            <person name="Bunk B."/>
            <person name="Cypionka H."/>
            <person name="Daniel R."/>
            <person name="Drepper T."/>
            <person name="Gerdts G."/>
            <person name="Hahnke S."/>
            <person name="Han C."/>
            <person name="Jahn D."/>
            <person name="Kalhoefer D."/>
            <person name="Kiss H."/>
            <person name="Klenk H.P."/>
            <person name="Kyrpides N."/>
            <person name="Liebl W."/>
            <person name="Liesegang H."/>
            <person name="Meincke L."/>
            <person name="Pati A."/>
            <person name="Petersen J."/>
            <person name="Piekarski T."/>
            <person name="Pommerenke C."/>
            <person name="Pradella S."/>
            <person name="Pukall R."/>
            <person name="Rabus R."/>
            <person name="Stackebrandt E."/>
            <person name="Thole S."/>
            <person name="Thompson L."/>
            <person name="Tielen P."/>
            <person name="Tomasch J."/>
            <person name="von Jan M."/>
            <person name="Wanphrut N."/>
            <person name="Wichels A."/>
            <person name="Zech H."/>
            <person name="Simon M."/>
        </authorList>
    </citation>
    <scope>NUCLEOTIDE SEQUENCE [LARGE SCALE GENOMIC DNA]</scope>
    <source>
        <strain evidence="4">DSM 16493 / NCIMB 14021 / DFL 12</strain>
    </source>
</reference>
<dbReference type="GO" id="GO:0032259">
    <property type="term" value="P:methylation"/>
    <property type="evidence" value="ECO:0007669"/>
    <property type="project" value="UniProtKB-KW"/>
</dbReference>
<dbReference type="HOGENOM" id="CLU_056435_5_1_5"/>
<proteinExistence type="predicted"/>
<dbReference type="Proteomes" id="UP000006833">
    <property type="component" value="Chromosome"/>
</dbReference>
<dbReference type="AlphaFoldDB" id="A8LQV6"/>
<name>A8LQV6_DINSH</name>
<dbReference type="InterPro" id="IPR029063">
    <property type="entry name" value="SAM-dependent_MTases_sf"/>
</dbReference>
<evidence type="ECO:0000256" key="1">
    <source>
        <dbReference type="ARBA" id="ARBA00022679"/>
    </source>
</evidence>
<evidence type="ECO:0000313" key="4">
    <source>
        <dbReference type="Proteomes" id="UP000006833"/>
    </source>
</evidence>
<sequence length="198" mass="20922">MWNARYDRPDYLFGRDPAAFLVAQAGHIPDASRVLVVADGEGRNSVHLAGLGHEVTAFDAAPNAVDKARKLAAEKGVAVDFHEADIFAWDWAAAPVDAVVAIFIQFMGPGPRAEVFAGLDAALKPGGVLLLHGYAPRQVGYGTGGPPAEANMYELEMLRAAFPGYAVLHAADYDAEIDEGPGHSGRSGLIDFVARKPG</sequence>
<keyword evidence="3" id="KW-0489">Methyltransferase</keyword>
<keyword evidence="4" id="KW-1185">Reference proteome</keyword>
<keyword evidence="1 3" id="KW-0808">Transferase</keyword>
<dbReference type="PANTHER" id="PTHR43861:SF3">
    <property type="entry name" value="PUTATIVE (AFU_ORTHOLOGUE AFUA_2G14390)-RELATED"/>
    <property type="match status" value="1"/>
</dbReference>
<dbReference type="SUPFAM" id="SSF53335">
    <property type="entry name" value="S-adenosyl-L-methionine-dependent methyltransferases"/>
    <property type="match status" value="1"/>
</dbReference>
<feature type="domain" description="Methyltransferase" evidence="2">
    <location>
        <begin position="34"/>
        <end position="127"/>
    </location>
</feature>
<dbReference type="InterPro" id="IPR041698">
    <property type="entry name" value="Methyltransf_25"/>
</dbReference>
<dbReference type="OrthoDB" id="9786503at2"/>
<dbReference type="eggNOG" id="COG2227">
    <property type="taxonomic scope" value="Bacteria"/>
</dbReference>